<protein>
    <submittedName>
        <fullName evidence="1">GNAT family N-acetyltransferase</fullName>
    </submittedName>
</protein>
<organism evidence="1 2">
    <name type="scientific">Aliikangiella maris</name>
    <dbReference type="NCBI Taxonomy" id="3162458"/>
    <lineage>
        <taxon>Bacteria</taxon>
        <taxon>Pseudomonadati</taxon>
        <taxon>Pseudomonadota</taxon>
        <taxon>Gammaproteobacteria</taxon>
        <taxon>Oceanospirillales</taxon>
        <taxon>Pleioneaceae</taxon>
        <taxon>Aliikangiella</taxon>
    </lineage>
</organism>
<dbReference type="PANTHER" id="PTHR43800">
    <property type="entry name" value="PEPTIDYL-LYSINE N-ACETYLTRANSFERASE YJAB"/>
    <property type="match status" value="1"/>
</dbReference>
<keyword evidence="2" id="KW-1185">Reference proteome</keyword>
<evidence type="ECO:0000313" key="2">
    <source>
        <dbReference type="Proteomes" id="UP001548189"/>
    </source>
</evidence>
<accession>A0ABV2BQ78</accession>
<dbReference type="Proteomes" id="UP001548189">
    <property type="component" value="Unassembled WGS sequence"/>
</dbReference>
<dbReference type="InterPro" id="IPR000182">
    <property type="entry name" value="GNAT_dom"/>
</dbReference>
<dbReference type="PROSITE" id="PS51186">
    <property type="entry name" value="GNAT"/>
    <property type="match status" value="1"/>
</dbReference>
<dbReference type="SUPFAM" id="SSF55729">
    <property type="entry name" value="Acyl-CoA N-acyltransferases (Nat)"/>
    <property type="match status" value="1"/>
</dbReference>
<dbReference type="EMBL" id="JBEVCJ010000002">
    <property type="protein sequence ID" value="MET1254064.1"/>
    <property type="molecule type" value="Genomic_DNA"/>
</dbReference>
<dbReference type="PANTHER" id="PTHR43800:SF1">
    <property type="entry name" value="PEPTIDYL-LYSINE N-ACETYLTRANSFERASE YJAB"/>
    <property type="match status" value="1"/>
</dbReference>
<proteinExistence type="predicted"/>
<dbReference type="CDD" id="cd04301">
    <property type="entry name" value="NAT_SF"/>
    <property type="match status" value="1"/>
</dbReference>
<dbReference type="Pfam" id="PF13673">
    <property type="entry name" value="Acetyltransf_10"/>
    <property type="match status" value="1"/>
</dbReference>
<evidence type="ECO:0000313" key="1">
    <source>
        <dbReference type="EMBL" id="MET1254064.1"/>
    </source>
</evidence>
<dbReference type="Gene3D" id="3.40.630.30">
    <property type="match status" value="1"/>
</dbReference>
<comment type="caution">
    <text evidence="1">The sequence shown here is derived from an EMBL/GenBank/DDBJ whole genome shotgun (WGS) entry which is preliminary data.</text>
</comment>
<reference evidence="1 2" key="1">
    <citation type="submission" date="2024-06" db="EMBL/GenBank/DDBJ databases">
        <authorList>
            <person name="Li F."/>
        </authorList>
    </citation>
    <scope>NUCLEOTIDE SEQUENCE [LARGE SCALE GENOMIC DNA]</scope>
    <source>
        <strain evidence="1 2">GXAS 311</strain>
    </source>
</reference>
<gene>
    <name evidence="1" type="ORF">ABVT43_02885</name>
</gene>
<dbReference type="InterPro" id="IPR016181">
    <property type="entry name" value="Acyl_CoA_acyltransferase"/>
</dbReference>
<name>A0ABV2BQ78_9GAMM</name>
<sequence>MNHFPQHLQLILANQSQIAQLLVWFNTEAATRAWAGPKVHYPLILSQLIEDINDTQSQDYALVDEKGQLKGFGQILSRFGNQHLGRIVVNPKYRGQGIGHQLVTRLLTKTNPAFTRSLLVYKDNLAALQLYQKLGFQRTLPPNDEVLPENCIFMIYHPTI</sequence>